<sequence>MDYCLQALLLGIFILYYHCLRVSTLFQKTFTILHF</sequence>
<dbReference type="EMBL" id="BK016017">
    <property type="protein sequence ID" value="DAF89867.1"/>
    <property type="molecule type" value="Genomic_DNA"/>
</dbReference>
<proteinExistence type="predicted"/>
<organism evidence="1">
    <name type="scientific">Siphoviridae sp. cteLh2</name>
    <dbReference type="NCBI Taxonomy" id="2825590"/>
    <lineage>
        <taxon>Viruses</taxon>
        <taxon>Duplodnaviria</taxon>
        <taxon>Heunggongvirae</taxon>
        <taxon>Uroviricota</taxon>
        <taxon>Caudoviricetes</taxon>
    </lineage>
</organism>
<evidence type="ECO:0000313" key="1">
    <source>
        <dbReference type="EMBL" id="DAF89867.1"/>
    </source>
</evidence>
<name>A0A8S5U5Y5_9CAUD</name>
<reference evidence="1" key="1">
    <citation type="journal article" date="2021" name="Proc. Natl. Acad. Sci. U.S.A.">
        <title>A Catalog of Tens of Thousands of Viruses from Human Metagenomes Reveals Hidden Associations with Chronic Diseases.</title>
        <authorList>
            <person name="Tisza M.J."/>
            <person name="Buck C.B."/>
        </authorList>
    </citation>
    <scope>NUCLEOTIDE SEQUENCE</scope>
    <source>
        <strain evidence="1">CteLh2</strain>
    </source>
</reference>
<accession>A0A8S5U5Y5</accession>
<protein>
    <submittedName>
        <fullName evidence="1">Uncharacterized protein</fullName>
    </submittedName>
</protein>